<evidence type="ECO:0000256" key="1">
    <source>
        <dbReference type="SAM" id="SignalP"/>
    </source>
</evidence>
<dbReference type="Proteomes" id="UP001175226">
    <property type="component" value="Unassembled WGS sequence"/>
</dbReference>
<feature type="chain" id="PRO_5041294576" description="Secreted protein" evidence="1">
    <location>
        <begin position="29"/>
        <end position="78"/>
    </location>
</feature>
<evidence type="ECO:0000313" key="3">
    <source>
        <dbReference type="Proteomes" id="UP001175226"/>
    </source>
</evidence>
<evidence type="ECO:0000313" key="2">
    <source>
        <dbReference type="EMBL" id="KAK0442141.1"/>
    </source>
</evidence>
<keyword evidence="1" id="KW-0732">Signal</keyword>
<name>A0AA39MPC4_9AGAR</name>
<dbReference type="EMBL" id="JAUEPT010000027">
    <property type="protein sequence ID" value="KAK0442141.1"/>
    <property type="molecule type" value="Genomic_DNA"/>
</dbReference>
<reference evidence="2" key="1">
    <citation type="submission" date="2023-06" db="EMBL/GenBank/DDBJ databases">
        <authorList>
            <consortium name="Lawrence Berkeley National Laboratory"/>
            <person name="Ahrendt S."/>
            <person name="Sahu N."/>
            <person name="Indic B."/>
            <person name="Wong-Bajracharya J."/>
            <person name="Merenyi Z."/>
            <person name="Ke H.-M."/>
            <person name="Monk M."/>
            <person name="Kocsube S."/>
            <person name="Drula E."/>
            <person name="Lipzen A."/>
            <person name="Balint B."/>
            <person name="Henrissat B."/>
            <person name="Andreopoulos B."/>
            <person name="Martin F.M."/>
            <person name="Harder C.B."/>
            <person name="Rigling D."/>
            <person name="Ford K.L."/>
            <person name="Foster G.D."/>
            <person name="Pangilinan J."/>
            <person name="Papanicolaou A."/>
            <person name="Barry K."/>
            <person name="LaButti K."/>
            <person name="Viragh M."/>
            <person name="Koriabine M."/>
            <person name="Yan M."/>
            <person name="Riley R."/>
            <person name="Champramary S."/>
            <person name="Plett K.L."/>
            <person name="Tsai I.J."/>
            <person name="Slot J."/>
            <person name="Sipos G."/>
            <person name="Plett J."/>
            <person name="Nagy L.G."/>
            <person name="Grigoriev I.V."/>
        </authorList>
    </citation>
    <scope>NUCLEOTIDE SEQUENCE</scope>
    <source>
        <strain evidence="2">FPL87.14</strain>
    </source>
</reference>
<proteinExistence type="predicted"/>
<accession>A0AA39MPC4</accession>
<dbReference type="AlphaFoldDB" id="A0AA39MPC4"/>
<sequence>MARWCRMMFSSCIFLLLMLRSMIYPITSMMFPYLCTTYIQRIQMNSYVQVTTLHQIRTQHVNMILYPQHLDGRNLLSF</sequence>
<feature type="signal peptide" evidence="1">
    <location>
        <begin position="1"/>
        <end position="28"/>
    </location>
</feature>
<gene>
    <name evidence="2" type="ORF">EV421DRAFT_596983</name>
</gene>
<keyword evidence="3" id="KW-1185">Reference proteome</keyword>
<comment type="caution">
    <text evidence="2">The sequence shown here is derived from an EMBL/GenBank/DDBJ whole genome shotgun (WGS) entry which is preliminary data.</text>
</comment>
<protein>
    <recommendedName>
        <fullName evidence="4">Secreted protein</fullName>
    </recommendedName>
</protein>
<evidence type="ECO:0008006" key="4">
    <source>
        <dbReference type="Google" id="ProtNLM"/>
    </source>
</evidence>
<organism evidence="2 3">
    <name type="scientific">Armillaria borealis</name>
    <dbReference type="NCBI Taxonomy" id="47425"/>
    <lineage>
        <taxon>Eukaryota</taxon>
        <taxon>Fungi</taxon>
        <taxon>Dikarya</taxon>
        <taxon>Basidiomycota</taxon>
        <taxon>Agaricomycotina</taxon>
        <taxon>Agaricomycetes</taxon>
        <taxon>Agaricomycetidae</taxon>
        <taxon>Agaricales</taxon>
        <taxon>Marasmiineae</taxon>
        <taxon>Physalacriaceae</taxon>
        <taxon>Armillaria</taxon>
    </lineage>
</organism>